<evidence type="ECO:0000256" key="2">
    <source>
        <dbReference type="ARBA" id="ARBA00022857"/>
    </source>
</evidence>
<reference evidence="5 6" key="1">
    <citation type="submission" date="2024-09" db="EMBL/GenBank/DDBJ databases">
        <authorList>
            <person name="Sun Q."/>
            <person name="Mori K."/>
        </authorList>
    </citation>
    <scope>NUCLEOTIDE SEQUENCE [LARGE SCALE GENOMIC DNA]</scope>
    <source>
        <strain evidence="5 6">CCM 3426</strain>
    </source>
</reference>
<evidence type="ECO:0000256" key="3">
    <source>
        <dbReference type="ARBA" id="ARBA00023002"/>
    </source>
</evidence>
<dbReference type="Proteomes" id="UP001589647">
    <property type="component" value="Unassembled WGS sequence"/>
</dbReference>
<evidence type="ECO:0000313" key="6">
    <source>
        <dbReference type="Proteomes" id="UP001589647"/>
    </source>
</evidence>
<protein>
    <submittedName>
        <fullName evidence="5">Aldo/keto reductase</fullName>
    </submittedName>
</protein>
<keyword evidence="6" id="KW-1185">Reference proteome</keyword>
<dbReference type="Gene3D" id="3.20.20.100">
    <property type="entry name" value="NADP-dependent oxidoreductase domain"/>
    <property type="match status" value="1"/>
</dbReference>
<evidence type="ECO:0000259" key="4">
    <source>
        <dbReference type="Pfam" id="PF00248"/>
    </source>
</evidence>
<dbReference type="InterPro" id="IPR036812">
    <property type="entry name" value="NAD(P)_OxRdtase_dom_sf"/>
</dbReference>
<dbReference type="PANTHER" id="PTHR43150:SF2">
    <property type="entry name" value="HYPERKINETIC, ISOFORM M"/>
    <property type="match status" value="1"/>
</dbReference>
<comment type="caution">
    <text evidence="5">The sequence shown here is derived from an EMBL/GenBank/DDBJ whole genome shotgun (WGS) entry which is preliminary data.</text>
</comment>
<comment type="similarity">
    <text evidence="1">Belongs to the shaker potassium channel beta subunit family.</text>
</comment>
<dbReference type="PANTHER" id="PTHR43150">
    <property type="entry name" value="HYPERKINETIC, ISOFORM M"/>
    <property type="match status" value="1"/>
</dbReference>
<dbReference type="InterPro" id="IPR005399">
    <property type="entry name" value="K_chnl_volt-dep_bsu_KCNAB-rel"/>
</dbReference>
<accession>A0ABV5ILX8</accession>
<sequence length="323" mass="35463">MSDTQRVPVRRLGPGGTTTSLFGLGSWNTWDRMEFGDAVALIRAALDAGVTLFDVAHYNMGPHAEQARTDLIFGRAVREAGADRDDWQLCGKLWLWEYPRTGFREQLEVSFERVGVERAETVVVGDYMERPDIRRIVTDVAEQIAAGRFASWGVNNWIAEDVDLALRFAAEEGLTPPSFAQLKYSIARRSMAEGGFYGRHFASGALVLQASDIFEGGILAGRKFPERKIGADPGGIRDAIREAADAVARVAADFGATPGQVAIVFCLEHPAVANVLFGVSRMAQLEDNLGALRLWRERGPQVRAALADLWLDREVSADGVWTP</sequence>
<dbReference type="SUPFAM" id="SSF51430">
    <property type="entry name" value="NAD(P)-linked oxidoreductase"/>
    <property type="match status" value="1"/>
</dbReference>
<dbReference type="RefSeq" id="WP_189649630.1">
    <property type="nucleotide sequence ID" value="NZ_BMRC01000010.1"/>
</dbReference>
<feature type="domain" description="NADP-dependent oxidoreductase" evidence="4">
    <location>
        <begin position="23"/>
        <end position="293"/>
    </location>
</feature>
<organism evidence="5 6">
    <name type="scientific">Nonomuraea spiralis</name>
    <dbReference type="NCBI Taxonomy" id="46182"/>
    <lineage>
        <taxon>Bacteria</taxon>
        <taxon>Bacillati</taxon>
        <taxon>Actinomycetota</taxon>
        <taxon>Actinomycetes</taxon>
        <taxon>Streptosporangiales</taxon>
        <taxon>Streptosporangiaceae</taxon>
        <taxon>Nonomuraea</taxon>
    </lineage>
</organism>
<proteinExistence type="inferred from homology"/>
<dbReference type="Pfam" id="PF00248">
    <property type="entry name" value="Aldo_ket_red"/>
    <property type="match status" value="1"/>
</dbReference>
<name>A0ABV5ILX8_9ACTN</name>
<keyword evidence="3" id="KW-0560">Oxidoreductase</keyword>
<evidence type="ECO:0000313" key="5">
    <source>
        <dbReference type="EMBL" id="MFB9205549.1"/>
    </source>
</evidence>
<evidence type="ECO:0000256" key="1">
    <source>
        <dbReference type="ARBA" id="ARBA00006515"/>
    </source>
</evidence>
<keyword evidence="2" id="KW-0521">NADP</keyword>
<gene>
    <name evidence="5" type="ORF">ACFFV7_30450</name>
</gene>
<dbReference type="InterPro" id="IPR023210">
    <property type="entry name" value="NADP_OxRdtase_dom"/>
</dbReference>
<dbReference type="EMBL" id="JBHMEI010000030">
    <property type="protein sequence ID" value="MFB9205549.1"/>
    <property type="molecule type" value="Genomic_DNA"/>
</dbReference>